<feature type="binding site" evidence="11">
    <location>
        <begin position="16"/>
        <end position="19"/>
    </location>
    <ligand>
        <name>5-methyltetrahydropteroyltri-L-glutamate</name>
        <dbReference type="ChEBI" id="CHEBI:58207"/>
    </ligand>
</feature>
<comment type="cofactor">
    <cofactor evidence="13">
        <name>Zn(2+)</name>
        <dbReference type="ChEBI" id="CHEBI:29105"/>
    </cofactor>
    <text evidence="13">Binds 2 Zn(2+) ions per subunit.</text>
</comment>
<evidence type="ECO:0000256" key="2">
    <source>
        <dbReference type="ARBA" id="ARBA00004681"/>
    </source>
</evidence>
<dbReference type="PANTHER" id="PTHR30519">
    <property type="entry name" value="5-METHYLTETRAHYDROPTEROYLTRIGLUTAMATE--HOMOCYSTEINE METHYLTRANSFERASE"/>
    <property type="match status" value="1"/>
</dbReference>
<dbReference type="NCBIfam" id="NF003556">
    <property type="entry name" value="PRK05222.1"/>
    <property type="match status" value="1"/>
</dbReference>
<keyword evidence="8 11" id="KW-0677">Repeat</keyword>
<dbReference type="Pfam" id="PF01717">
    <property type="entry name" value="Meth_synt_2"/>
    <property type="match status" value="1"/>
</dbReference>
<dbReference type="SUPFAM" id="SSF51726">
    <property type="entry name" value="UROD/MetE-like"/>
    <property type="match status" value="2"/>
</dbReference>
<dbReference type="Gene3D" id="3.20.20.210">
    <property type="match status" value="2"/>
</dbReference>
<feature type="binding site" evidence="12">
    <location>
        <position position="117"/>
    </location>
    <ligand>
        <name>5-methyltetrahydropteroyltri-L-glutamate</name>
        <dbReference type="ChEBI" id="CHEBI:58207"/>
    </ligand>
</feature>
<evidence type="ECO:0000256" key="9">
    <source>
        <dbReference type="ARBA" id="ARBA00022833"/>
    </source>
</evidence>
<proteinExistence type="inferred from homology"/>
<feature type="binding site" evidence="13">
    <location>
        <position position="646"/>
    </location>
    <ligand>
        <name>Zn(2+)</name>
        <dbReference type="ChEBI" id="CHEBI:29105"/>
        <label>1</label>
        <note>catalytic</note>
    </ligand>
</feature>
<keyword evidence="4 11" id="KW-0489">Methyltransferase</keyword>
<feature type="domain" description="Cobalamin-independent methionine synthase MetE C-terminal/archaeal" evidence="15">
    <location>
        <begin position="429"/>
        <end position="750"/>
    </location>
</feature>
<evidence type="ECO:0000259" key="16">
    <source>
        <dbReference type="Pfam" id="PF08267"/>
    </source>
</evidence>
<keyword evidence="5 11" id="KW-0028">Amino-acid biosynthesis</keyword>
<keyword evidence="6 11" id="KW-0808">Transferase</keyword>
<evidence type="ECO:0000256" key="4">
    <source>
        <dbReference type="ARBA" id="ARBA00022603"/>
    </source>
</evidence>
<evidence type="ECO:0000256" key="13">
    <source>
        <dbReference type="PIRSR" id="PIRSR000382-2"/>
    </source>
</evidence>
<feature type="binding site" evidence="11 12">
    <location>
        <begin position="434"/>
        <end position="436"/>
    </location>
    <ligand>
        <name>L-methionine</name>
        <dbReference type="ChEBI" id="CHEBI:57844"/>
    </ligand>
</feature>
<dbReference type="OrthoDB" id="244285at2"/>
<evidence type="ECO:0000256" key="1">
    <source>
        <dbReference type="ARBA" id="ARBA00002777"/>
    </source>
</evidence>
<dbReference type="GO" id="GO:0003871">
    <property type="term" value="F:5-methyltetrahydropteroyltriglutamate-homocysteine S-methyltransferase activity"/>
    <property type="evidence" value="ECO:0007669"/>
    <property type="project" value="UniProtKB-UniRule"/>
</dbReference>
<sequence>MATTHNLGFPRIGAGRELKKALEAYWRSDINDEQLEATAAELRKRHWILQRDLGIDLVPAGDFALYDQMLNMTALLGATPSRFNAGGHNVGLDLYFAMARGTATQPAMEMTKWFDTNYHYIVPEFDSHTSFRIGSPRLFNEVAEARALGIVPKVVLIGPLTYLYLGKATTSDFNRLDLLADLLPVYRDILARLASMGVEWVQIDEPVLALDLDEKWLGGLDQAYTILKETGTPPKLLLATYFEAVDNHATRLKNLPVDGLHIDLCRAPDQLDTFLDGYPAGKVLSLGIIDGRNVWRADLTQVFSILSRAQSVLGERLWVAPSCSLLHCPVDLELEPRLDEEIKSWLAFSAQKLNEISILGRGLNEGENAIRETLIASAKARQARAESPRIHRPVMQERLKRLTQDDIGRTNPFSVRQARQRERLQLPLLPTTTIGSFPQTPEIRQARAAFKKGELGNLQYLEAMRDEIQLAIRKQEEIGLDVLVHGEPERNDMVEYFGEQLWGYVFTENGWVQSYGSRCVKPPILYGDIFRPEPMTVDWIQYAQSLTEKPVKGMLTGPITMLMWSFVRDDQPRSHTALQLALAIRDEVADLEQAGIGVIQIDEPAFREGLPLKKRDWNEYLRWAVEAFRVASSGVRDETQIHTHMCYSEFHDILPAIADMDADVITIETSRSRMELLDAFGHFKYPNEIGPGVYDIHSPRIPQTREMLELLEKACLVINPAQLWVNPDCGLKTRGWPEVVTALKRMVEAAVLLRARLGTSQFESVREVEVDRVSTA</sequence>
<dbReference type="CDD" id="cd03312">
    <property type="entry name" value="CIMS_N_terminal_like"/>
    <property type="match status" value="1"/>
</dbReference>
<keyword evidence="10 11" id="KW-0486">Methionine biosynthesis</keyword>
<evidence type="ECO:0000313" key="17">
    <source>
        <dbReference type="EMBL" id="SFN68826.1"/>
    </source>
</evidence>
<feature type="binding site" evidence="11">
    <location>
        <position position="668"/>
    </location>
    <ligand>
        <name>Zn(2+)</name>
        <dbReference type="ChEBI" id="CHEBI:29105"/>
        <note>catalytic</note>
    </ligand>
</feature>
<dbReference type="HAMAP" id="MF_00172">
    <property type="entry name" value="Meth_synth"/>
    <property type="match status" value="1"/>
</dbReference>
<keyword evidence="18" id="KW-1185">Reference proteome</keyword>
<name>A0A1I5B283_9PROT</name>
<protein>
    <recommendedName>
        <fullName evidence="11">5-methyltetrahydropteroyltriglutamate--homocysteine methyltransferase</fullName>
        <ecNumber evidence="11">2.1.1.14</ecNumber>
    </recommendedName>
    <alternativeName>
        <fullName evidence="11">Cobalamin-independent methionine synthase</fullName>
    </alternativeName>
    <alternativeName>
        <fullName evidence="11">Methionine synthase, vitamin-B12 independent isozyme</fullName>
    </alternativeName>
</protein>
<dbReference type="Proteomes" id="UP000183107">
    <property type="component" value="Unassembled WGS sequence"/>
</dbReference>
<evidence type="ECO:0000256" key="10">
    <source>
        <dbReference type="ARBA" id="ARBA00023167"/>
    </source>
</evidence>
<accession>A0A1I5B283</accession>
<evidence type="ECO:0000256" key="11">
    <source>
        <dbReference type="HAMAP-Rule" id="MF_00172"/>
    </source>
</evidence>
<feature type="binding site" evidence="11 12">
    <location>
        <position position="602"/>
    </location>
    <ligand>
        <name>L-homocysteine</name>
        <dbReference type="ChEBI" id="CHEBI:58199"/>
    </ligand>
</feature>
<feature type="binding site" evidence="13">
    <location>
        <position position="668"/>
    </location>
    <ligand>
        <name>Zn(2+)</name>
        <dbReference type="ChEBI" id="CHEBI:29105"/>
        <label>1</label>
        <note>catalytic</note>
    </ligand>
</feature>
<feature type="binding site" evidence="11 12">
    <location>
        <position position="602"/>
    </location>
    <ligand>
        <name>L-methionine</name>
        <dbReference type="ChEBI" id="CHEBI:57844"/>
    </ligand>
</feature>
<dbReference type="Pfam" id="PF08267">
    <property type="entry name" value="Meth_synt_1"/>
    <property type="match status" value="1"/>
</dbReference>
<feature type="binding site" evidence="11">
    <location>
        <position position="487"/>
    </location>
    <ligand>
        <name>L-homocysteine</name>
        <dbReference type="ChEBI" id="CHEBI:58199"/>
    </ligand>
</feature>
<dbReference type="NCBIfam" id="TIGR01371">
    <property type="entry name" value="met_syn_B12ind"/>
    <property type="match status" value="1"/>
</dbReference>
<feature type="binding site" evidence="11">
    <location>
        <position position="729"/>
    </location>
    <ligand>
        <name>Zn(2+)</name>
        <dbReference type="ChEBI" id="CHEBI:29105"/>
        <note>catalytic</note>
    </ligand>
</feature>
<evidence type="ECO:0000259" key="15">
    <source>
        <dbReference type="Pfam" id="PF01717"/>
    </source>
</evidence>
<feature type="active site" description="Proton donor" evidence="11 14">
    <location>
        <position position="697"/>
    </location>
</feature>
<dbReference type="UniPathway" id="UPA00051">
    <property type="reaction ID" value="UER00082"/>
</dbReference>
<dbReference type="GO" id="GO:0071265">
    <property type="term" value="P:L-methionine biosynthetic process"/>
    <property type="evidence" value="ECO:0007669"/>
    <property type="project" value="UniProtKB-ARBA"/>
</dbReference>
<evidence type="ECO:0000313" key="18">
    <source>
        <dbReference type="Proteomes" id="UP000183107"/>
    </source>
</evidence>
<evidence type="ECO:0000256" key="14">
    <source>
        <dbReference type="PIRSR" id="PIRSR000382-3"/>
    </source>
</evidence>
<feature type="binding site" evidence="11 12">
    <location>
        <position position="564"/>
    </location>
    <ligand>
        <name>5-methyltetrahydropteroyltri-L-glutamate</name>
        <dbReference type="ChEBI" id="CHEBI:58207"/>
    </ligand>
</feature>
<feature type="binding site" evidence="11">
    <location>
        <position position="646"/>
    </location>
    <ligand>
        <name>Zn(2+)</name>
        <dbReference type="ChEBI" id="CHEBI:29105"/>
        <note>catalytic</note>
    </ligand>
</feature>
<dbReference type="CDD" id="cd03311">
    <property type="entry name" value="CIMS_C_terminal_like"/>
    <property type="match status" value="1"/>
</dbReference>
<dbReference type="AlphaFoldDB" id="A0A1I5B283"/>
<dbReference type="FunFam" id="3.20.20.210:FF:000002">
    <property type="entry name" value="5-methyltetrahydropteroyltriglutamate--homocysteine methyltransferase"/>
    <property type="match status" value="1"/>
</dbReference>
<comment type="similarity">
    <text evidence="3 11">Belongs to the vitamin-B12 independent methionine synthase family.</text>
</comment>
<comment type="cofactor">
    <cofactor evidence="11">
        <name>Zn(2+)</name>
        <dbReference type="ChEBI" id="CHEBI:29105"/>
    </cofactor>
    <text evidence="11">Binds 1 zinc ion per subunit.</text>
</comment>
<dbReference type="GO" id="GO:0008270">
    <property type="term" value="F:zinc ion binding"/>
    <property type="evidence" value="ECO:0007669"/>
    <property type="project" value="InterPro"/>
</dbReference>
<evidence type="ECO:0000256" key="5">
    <source>
        <dbReference type="ARBA" id="ARBA00022605"/>
    </source>
</evidence>
<dbReference type="InterPro" id="IPR006276">
    <property type="entry name" value="Cobalamin-indep_Met_synthase"/>
</dbReference>
<feature type="binding site" evidence="13">
    <location>
        <position position="659"/>
    </location>
    <ligand>
        <name>Zn(2+)</name>
        <dbReference type="ChEBI" id="CHEBI:29105"/>
        <label>1</label>
        <note>catalytic</note>
    </ligand>
</feature>
<organism evidence="17 18">
    <name type="scientific">Nitrosospira briensis</name>
    <dbReference type="NCBI Taxonomy" id="35799"/>
    <lineage>
        <taxon>Bacteria</taxon>
        <taxon>Pseudomonadati</taxon>
        <taxon>Pseudomonadota</taxon>
        <taxon>Betaproteobacteria</taxon>
        <taxon>Nitrosomonadales</taxon>
        <taxon>Nitrosomonadaceae</taxon>
        <taxon>Nitrosospira</taxon>
    </lineage>
</organism>
<dbReference type="STRING" id="1266925.GCA_000619905_01812"/>
<evidence type="ECO:0000256" key="3">
    <source>
        <dbReference type="ARBA" id="ARBA00009553"/>
    </source>
</evidence>
<evidence type="ECO:0000256" key="7">
    <source>
        <dbReference type="ARBA" id="ARBA00022723"/>
    </source>
</evidence>
<feature type="binding site" evidence="13">
    <location>
        <position position="729"/>
    </location>
    <ligand>
        <name>Zn(2+)</name>
        <dbReference type="ChEBI" id="CHEBI:29105"/>
        <label>1</label>
        <note>catalytic</note>
    </ligand>
</feature>
<feature type="binding site" evidence="12">
    <location>
        <position position="19"/>
    </location>
    <ligand>
        <name>5-methyltetrahydropteroyltri-L-glutamate</name>
        <dbReference type="ChEBI" id="CHEBI:58207"/>
    </ligand>
</feature>
<evidence type="ECO:0000256" key="6">
    <source>
        <dbReference type="ARBA" id="ARBA00022679"/>
    </source>
</evidence>
<evidence type="ECO:0000256" key="12">
    <source>
        <dbReference type="PIRSR" id="PIRSR000382-1"/>
    </source>
</evidence>
<dbReference type="RefSeq" id="WP_074796414.1">
    <property type="nucleotide sequence ID" value="NZ_FOVJ01000002.1"/>
</dbReference>
<dbReference type="InterPro" id="IPR002629">
    <property type="entry name" value="Met_Synth_C/arc"/>
</dbReference>
<feature type="domain" description="Cobalamin-independent methionine synthase MetE N-terminal" evidence="16">
    <location>
        <begin position="4"/>
        <end position="312"/>
    </location>
</feature>
<keyword evidence="9 11" id="KW-0862">Zinc</keyword>
<reference evidence="18" key="1">
    <citation type="submission" date="2016-10" db="EMBL/GenBank/DDBJ databases">
        <authorList>
            <person name="Varghese N."/>
        </authorList>
    </citation>
    <scope>NUCLEOTIDE SEQUENCE [LARGE SCALE GENOMIC DNA]</scope>
    <source>
        <strain evidence="18">Nsp8</strain>
    </source>
</reference>
<feature type="binding site" evidence="11 12">
    <location>
        <position position="487"/>
    </location>
    <ligand>
        <name>L-methionine</name>
        <dbReference type="ChEBI" id="CHEBI:57844"/>
    </ligand>
</feature>
<feature type="binding site" evidence="11">
    <location>
        <position position="644"/>
    </location>
    <ligand>
        <name>Zn(2+)</name>
        <dbReference type="ChEBI" id="CHEBI:29105"/>
        <note>catalytic</note>
    </ligand>
</feature>
<dbReference type="GO" id="GO:0032259">
    <property type="term" value="P:methylation"/>
    <property type="evidence" value="ECO:0007669"/>
    <property type="project" value="UniProtKB-KW"/>
</dbReference>
<dbReference type="EMBL" id="FOVJ01000002">
    <property type="protein sequence ID" value="SFN68826.1"/>
    <property type="molecule type" value="Genomic_DNA"/>
</dbReference>
<comment type="catalytic activity">
    <reaction evidence="11">
        <text>5-methyltetrahydropteroyltri-L-glutamate + L-homocysteine = tetrahydropteroyltri-L-glutamate + L-methionine</text>
        <dbReference type="Rhea" id="RHEA:21196"/>
        <dbReference type="ChEBI" id="CHEBI:57844"/>
        <dbReference type="ChEBI" id="CHEBI:58140"/>
        <dbReference type="ChEBI" id="CHEBI:58199"/>
        <dbReference type="ChEBI" id="CHEBI:58207"/>
        <dbReference type="EC" id="2.1.1.14"/>
    </reaction>
</comment>
<comment type="function">
    <text evidence="1 11">Catalyzes the transfer of a methyl group from 5-methyltetrahydrofolate to homocysteine resulting in methionine formation.</text>
</comment>
<feature type="binding site" evidence="11">
    <location>
        <position position="608"/>
    </location>
    <ligand>
        <name>5-methyltetrahydropteroyltri-L-glutamate</name>
        <dbReference type="ChEBI" id="CHEBI:58207"/>
    </ligand>
</feature>
<comment type="pathway">
    <text evidence="2 11">Amino-acid biosynthesis; L-methionine biosynthesis via de novo pathway; L-methionine from L-homocysteine (MetE route): step 1/1.</text>
</comment>
<dbReference type="EC" id="2.1.1.14" evidence="11"/>
<evidence type="ECO:0000256" key="8">
    <source>
        <dbReference type="ARBA" id="ARBA00022737"/>
    </source>
</evidence>
<feature type="binding site" evidence="11 12">
    <location>
        <begin position="518"/>
        <end position="519"/>
    </location>
    <ligand>
        <name>5-methyltetrahydropteroyltri-L-glutamate</name>
        <dbReference type="ChEBI" id="CHEBI:58207"/>
    </ligand>
</feature>
<gene>
    <name evidence="11" type="primary">metE</name>
    <name evidence="17" type="ORF">SAMN05216386_1633</name>
</gene>
<dbReference type="InterPro" id="IPR038071">
    <property type="entry name" value="UROD/MetE-like_sf"/>
</dbReference>
<feature type="binding site" evidence="11">
    <location>
        <position position="112"/>
    </location>
    <ligand>
        <name>5-methyltetrahydropteroyltri-L-glutamate</name>
        <dbReference type="ChEBI" id="CHEBI:58207"/>
    </ligand>
</feature>
<dbReference type="PIRSF" id="PIRSF000382">
    <property type="entry name" value="MeTrfase_B12_ind"/>
    <property type="match status" value="1"/>
</dbReference>
<keyword evidence="7 11" id="KW-0479">Metal-binding</keyword>
<dbReference type="FunFam" id="3.20.20.210:FF:000003">
    <property type="entry name" value="5-methyltetrahydropteroyltriglutamate--homocysteine methyltransferase"/>
    <property type="match status" value="1"/>
</dbReference>
<dbReference type="InterPro" id="IPR013215">
    <property type="entry name" value="Cbl-indep_Met_Synth_N"/>
</dbReference>
<feature type="binding site" evidence="13">
    <location>
        <position position="644"/>
    </location>
    <ligand>
        <name>Zn(2+)</name>
        <dbReference type="ChEBI" id="CHEBI:29105"/>
        <label>1</label>
        <note>catalytic</note>
    </ligand>
</feature>
<feature type="binding site" evidence="11 12">
    <location>
        <begin position="434"/>
        <end position="436"/>
    </location>
    <ligand>
        <name>L-homocysteine</name>
        <dbReference type="ChEBI" id="CHEBI:58199"/>
    </ligand>
</feature>